<organism evidence="2 3">
    <name type="scientific">Symbiodinium microadriaticum</name>
    <name type="common">Dinoflagellate</name>
    <name type="synonym">Zooxanthella microadriatica</name>
    <dbReference type="NCBI Taxonomy" id="2951"/>
    <lineage>
        <taxon>Eukaryota</taxon>
        <taxon>Sar</taxon>
        <taxon>Alveolata</taxon>
        <taxon>Dinophyceae</taxon>
        <taxon>Suessiales</taxon>
        <taxon>Symbiodiniaceae</taxon>
        <taxon>Symbiodinium</taxon>
    </lineage>
</organism>
<sequence length="219" mass="24112">MGAITGSDVAELSYHITQAGGMGVSDLALRPEVAKSHGHAHVRRTAGKFFPEPDVTYIDTPLFLKREVRRVNEKVPMMLPSTKLFELFVEKPEVMSKSAKRYELFNGLPCFEEHPVVLNARSQGIPVRPIALYWDGVSYYSVHDSFTGFFVTDLLSEQKFLSFLLRADDVSGGGGGPQEGQNSKPEQQNQKAPDEDKALDAGAEAAEGGESEEDEDAEY</sequence>
<name>A0A1Q9E9T8_SYMMI</name>
<dbReference type="Proteomes" id="UP000186817">
    <property type="component" value="Unassembled WGS sequence"/>
</dbReference>
<proteinExistence type="predicted"/>
<dbReference type="EMBL" id="LSRX01000217">
    <property type="protein sequence ID" value="OLQ04177.1"/>
    <property type="molecule type" value="Genomic_DNA"/>
</dbReference>
<gene>
    <name evidence="2" type="ORF">AK812_SmicGene12804</name>
</gene>
<accession>A0A1Q9E9T8</accession>
<evidence type="ECO:0000256" key="1">
    <source>
        <dbReference type="SAM" id="MobiDB-lite"/>
    </source>
</evidence>
<keyword evidence="3" id="KW-1185">Reference proteome</keyword>
<evidence type="ECO:0000313" key="2">
    <source>
        <dbReference type="EMBL" id="OLQ04177.1"/>
    </source>
</evidence>
<feature type="region of interest" description="Disordered" evidence="1">
    <location>
        <begin position="171"/>
        <end position="219"/>
    </location>
</feature>
<evidence type="ECO:0000313" key="3">
    <source>
        <dbReference type="Proteomes" id="UP000186817"/>
    </source>
</evidence>
<reference evidence="2 3" key="1">
    <citation type="submission" date="2016-02" db="EMBL/GenBank/DDBJ databases">
        <title>Genome analysis of coral dinoflagellate symbionts highlights evolutionary adaptations to a symbiotic lifestyle.</title>
        <authorList>
            <person name="Aranda M."/>
            <person name="Li Y."/>
            <person name="Liew Y.J."/>
            <person name="Baumgarten S."/>
            <person name="Simakov O."/>
            <person name="Wilson M."/>
            <person name="Piel J."/>
            <person name="Ashoor H."/>
            <person name="Bougouffa S."/>
            <person name="Bajic V.B."/>
            <person name="Ryu T."/>
            <person name="Ravasi T."/>
            <person name="Bayer T."/>
            <person name="Micklem G."/>
            <person name="Kim H."/>
            <person name="Bhak J."/>
            <person name="Lajeunesse T.C."/>
            <person name="Voolstra C.R."/>
        </authorList>
    </citation>
    <scope>NUCLEOTIDE SEQUENCE [LARGE SCALE GENOMIC DNA]</scope>
    <source>
        <strain evidence="2 3">CCMP2467</strain>
    </source>
</reference>
<feature type="compositionally biased region" description="Polar residues" evidence="1">
    <location>
        <begin position="179"/>
        <end position="191"/>
    </location>
</feature>
<dbReference type="OrthoDB" id="413527at2759"/>
<feature type="compositionally biased region" description="Acidic residues" evidence="1">
    <location>
        <begin position="207"/>
        <end position="219"/>
    </location>
</feature>
<dbReference type="AlphaFoldDB" id="A0A1Q9E9T8"/>
<comment type="caution">
    <text evidence="2">The sequence shown here is derived from an EMBL/GenBank/DDBJ whole genome shotgun (WGS) entry which is preliminary data.</text>
</comment>
<protein>
    <submittedName>
        <fullName evidence="2">Uncharacterized protein</fullName>
    </submittedName>
</protein>